<dbReference type="PANTHER" id="PTHR13393:SF0">
    <property type="entry name" value="RNA N6-ADENOSINE-METHYLTRANSFERASE METTL16"/>
    <property type="match status" value="1"/>
</dbReference>
<keyword evidence="4" id="KW-1185">Reference proteome</keyword>
<keyword evidence="1" id="KW-0489">Methyltransferase</keyword>
<dbReference type="GO" id="GO:0008168">
    <property type="term" value="F:methyltransferase activity"/>
    <property type="evidence" value="ECO:0007669"/>
    <property type="project" value="UniProtKB-KW"/>
</dbReference>
<reference evidence="4" key="1">
    <citation type="journal article" date="2013" name="Nature">
        <title>Pan genome of the phytoplankton Emiliania underpins its global distribution.</title>
        <authorList>
            <person name="Read B.A."/>
            <person name="Kegel J."/>
            <person name="Klute M.J."/>
            <person name="Kuo A."/>
            <person name="Lefebvre S.C."/>
            <person name="Maumus F."/>
            <person name="Mayer C."/>
            <person name="Miller J."/>
            <person name="Monier A."/>
            <person name="Salamov A."/>
            <person name="Young J."/>
            <person name="Aguilar M."/>
            <person name="Claverie J.M."/>
            <person name="Frickenhaus S."/>
            <person name="Gonzalez K."/>
            <person name="Herman E.K."/>
            <person name="Lin Y.C."/>
            <person name="Napier J."/>
            <person name="Ogata H."/>
            <person name="Sarno A.F."/>
            <person name="Shmutz J."/>
            <person name="Schroeder D."/>
            <person name="de Vargas C."/>
            <person name="Verret F."/>
            <person name="von Dassow P."/>
            <person name="Valentin K."/>
            <person name="Van de Peer Y."/>
            <person name="Wheeler G."/>
            <person name="Dacks J.B."/>
            <person name="Delwiche C.F."/>
            <person name="Dyhrman S.T."/>
            <person name="Glockner G."/>
            <person name="John U."/>
            <person name="Richards T."/>
            <person name="Worden A.Z."/>
            <person name="Zhang X."/>
            <person name="Grigoriev I.V."/>
            <person name="Allen A.E."/>
            <person name="Bidle K."/>
            <person name="Borodovsky M."/>
            <person name="Bowler C."/>
            <person name="Brownlee C."/>
            <person name="Cock J.M."/>
            <person name="Elias M."/>
            <person name="Gladyshev V.N."/>
            <person name="Groth M."/>
            <person name="Guda C."/>
            <person name="Hadaegh A."/>
            <person name="Iglesias-Rodriguez M.D."/>
            <person name="Jenkins J."/>
            <person name="Jones B.M."/>
            <person name="Lawson T."/>
            <person name="Leese F."/>
            <person name="Lindquist E."/>
            <person name="Lobanov A."/>
            <person name="Lomsadze A."/>
            <person name="Malik S.B."/>
            <person name="Marsh M.E."/>
            <person name="Mackinder L."/>
            <person name="Mock T."/>
            <person name="Mueller-Roeber B."/>
            <person name="Pagarete A."/>
            <person name="Parker M."/>
            <person name="Probert I."/>
            <person name="Quesneville H."/>
            <person name="Raines C."/>
            <person name="Rensing S.A."/>
            <person name="Riano-Pachon D.M."/>
            <person name="Richier S."/>
            <person name="Rokitta S."/>
            <person name="Shiraiwa Y."/>
            <person name="Soanes D.M."/>
            <person name="van der Giezen M."/>
            <person name="Wahlund T.M."/>
            <person name="Williams B."/>
            <person name="Wilson W."/>
            <person name="Wolfe G."/>
            <person name="Wurch L.L."/>
        </authorList>
    </citation>
    <scope>NUCLEOTIDE SEQUENCE</scope>
</reference>
<dbReference type="STRING" id="2903.R1CN21"/>
<dbReference type="PANTHER" id="PTHR13393">
    <property type="entry name" value="SAM-DEPENDENT METHYLTRANSFERASE"/>
    <property type="match status" value="1"/>
</dbReference>
<dbReference type="PaxDb" id="2903-EOD03655"/>
<protein>
    <submittedName>
        <fullName evidence="3">Uncharacterized protein</fullName>
    </submittedName>
</protein>
<dbReference type="HOGENOM" id="CLU_1623333_0_0_1"/>
<dbReference type="InterPro" id="IPR010286">
    <property type="entry name" value="METTL16/RlmF"/>
</dbReference>
<dbReference type="Pfam" id="PF05971">
    <property type="entry name" value="Methyltransf_10"/>
    <property type="match status" value="1"/>
</dbReference>
<dbReference type="eggNOG" id="KOG2912">
    <property type="taxonomic scope" value="Eukaryota"/>
</dbReference>
<dbReference type="EnsemblProtists" id="EOD03655">
    <property type="protein sequence ID" value="EOD03655"/>
    <property type="gene ID" value="EMIHUDRAFT_125460"/>
</dbReference>
<keyword evidence="2" id="KW-0808">Transferase</keyword>
<dbReference type="Gene3D" id="3.40.50.150">
    <property type="entry name" value="Vaccinia Virus protein VP39"/>
    <property type="match status" value="1"/>
</dbReference>
<accession>A0A0D3HXC0</accession>
<proteinExistence type="predicted"/>
<evidence type="ECO:0000313" key="4">
    <source>
        <dbReference type="Proteomes" id="UP000013827"/>
    </source>
</evidence>
<evidence type="ECO:0000313" key="3">
    <source>
        <dbReference type="EnsemblProtists" id="EOD03655"/>
    </source>
</evidence>
<name>A0A0D3HXC0_EMIH1</name>
<dbReference type="InterPro" id="IPR029063">
    <property type="entry name" value="SAM-dependent_MTases_sf"/>
</dbReference>
<dbReference type="Proteomes" id="UP000013827">
    <property type="component" value="Unassembled WGS sequence"/>
</dbReference>
<sequence length="164" mass="17030">MAVKEPAQPFCVIFRGRGPSATIRVILLLLSPLPAAPLAGRLHARNRHAAGYDIERLARSFPSLREHVIPASGPRARATIDFARPGAVGALNAALIAVDYGIRGFALPDGRLCPAVPGRADYLHVIADLLAADNGGGVPRGPAVRGLDIGVGASCIYPSPPPPI</sequence>
<evidence type="ECO:0000256" key="1">
    <source>
        <dbReference type="ARBA" id="ARBA00022603"/>
    </source>
</evidence>
<organism evidence="3 4">
    <name type="scientific">Emiliania huxleyi (strain CCMP1516)</name>
    <dbReference type="NCBI Taxonomy" id="280463"/>
    <lineage>
        <taxon>Eukaryota</taxon>
        <taxon>Haptista</taxon>
        <taxon>Haptophyta</taxon>
        <taxon>Prymnesiophyceae</taxon>
        <taxon>Isochrysidales</taxon>
        <taxon>Noelaerhabdaceae</taxon>
        <taxon>Emiliania</taxon>
    </lineage>
</organism>
<reference evidence="3" key="2">
    <citation type="submission" date="2024-10" db="UniProtKB">
        <authorList>
            <consortium name="EnsemblProtists"/>
        </authorList>
    </citation>
    <scope>IDENTIFICATION</scope>
</reference>
<dbReference type="RefSeq" id="XP_005756084.1">
    <property type="nucleotide sequence ID" value="XM_005756027.1"/>
</dbReference>
<dbReference type="GeneID" id="17249805"/>
<evidence type="ECO:0000256" key="2">
    <source>
        <dbReference type="ARBA" id="ARBA00022679"/>
    </source>
</evidence>
<dbReference type="AlphaFoldDB" id="A0A0D3HXC0"/>
<dbReference type="KEGG" id="ehx:EMIHUDRAFT_125460"/>
<dbReference type="GO" id="GO:0070475">
    <property type="term" value="P:rRNA base methylation"/>
    <property type="evidence" value="ECO:0007669"/>
    <property type="project" value="TreeGrafter"/>
</dbReference>